<dbReference type="Pfam" id="PF00368">
    <property type="entry name" value="HMG-CoA_red"/>
    <property type="match status" value="1"/>
</dbReference>
<evidence type="ECO:0000256" key="6">
    <source>
        <dbReference type="RuleBase" id="RU361219"/>
    </source>
</evidence>
<comment type="pathway">
    <text evidence="6">Metabolic intermediate biosynthesis; (R)-mevalonate biosynthesis; (R)-mevalonate from acetyl-CoA: step 3/3.</text>
</comment>
<evidence type="ECO:0000313" key="8">
    <source>
        <dbReference type="Proteomes" id="UP000290527"/>
    </source>
</evidence>
<comment type="catalytic activity">
    <reaction evidence="4 6">
        <text>(R)-mevalonate + 2 NADP(+) + CoA = (3S)-3-hydroxy-3-methylglutaryl-CoA + 2 NADPH + 2 H(+)</text>
        <dbReference type="Rhea" id="RHEA:15989"/>
        <dbReference type="ChEBI" id="CHEBI:15378"/>
        <dbReference type="ChEBI" id="CHEBI:36464"/>
        <dbReference type="ChEBI" id="CHEBI:43074"/>
        <dbReference type="ChEBI" id="CHEBI:57287"/>
        <dbReference type="ChEBI" id="CHEBI:57783"/>
        <dbReference type="ChEBI" id="CHEBI:58349"/>
        <dbReference type="EC" id="1.1.1.34"/>
    </reaction>
</comment>
<dbReference type="PANTHER" id="PTHR10572">
    <property type="entry name" value="3-HYDROXY-3-METHYLGLUTARYL-COENZYME A REDUCTASE"/>
    <property type="match status" value="1"/>
</dbReference>
<dbReference type="Gene3D" id="3.30.70.420">
    <property type="entry name" value="Hydroxymethylglutaryl-CoA reductase, class I/II, NAD/NADP-binding domain"/>
    <property type="match status" value="1"/>
</dbReference>
<keyword evidence="3 6" id="KW-0560">Oxidoreductase</keyword>
<dbReference type="PROSITE" id="PS01192">
    <property type="entry name" value="HMG_COA_REDUCTASE_3"/>
    <property type="match status" value="1"/>
</dbReference>
<dbReference type="EMBL" id="BFAX01000002">
    <property type="protein sequence ID" value="GBF36238.1"/>
    <property type="molecule type" value="Genomic_DNA"/>
</dbReference>
<dbReference type="InterPro" id="IPR009023">
    <property type="entry name" value="HMG_CoA_Rdtase_NAD(P)-bd_sf"/>
</dbReference>
<dbReference type="InterPro" id="IPR023076">
    <property type="entry name" value="HMG_CoA_Rdtase_CS"/>
</dbReference>
<dbReference type="PROSITE" id="PS50065">
    <property type="entry name" value="HMG_COA_REDUCTASE_4"/>
    <property type="match status" value="1"/>
</dbReference>
<keyword evidence="2 6" id="KW-0521">NADP</keyword>
<dbReference type="InterPro" id="IPR002202">
    <property type="entry name" value="HMG_CoA_Rdtase"/>
</dbReference>
<dbReference type="PANTHER" id="PTHR10572:SF24">
    <property type="entry name" value="3-HYDROXY-3-METHYLGLUTARYL-COENZYME A REDUCTASE"/>
    <property type="match status" value="1"/>
</dbReference>
<dbReference type="SUPFAM" id="SSF56542">
    <property type="entry name" value="Substrate-binding domain of HMG-CoA reductase"/>
    <property type="match status" value="1"/>
</dbReference>
<dbReference type="GO" id="GO:0008299">
    <property type="term" value="P:isoprenoid biosynthetic process"/>
    <property type="evidence" value="ECO:0007669"/>
    <property type="project" value="InterPro"/>
</dbReference>
<dbReference type="InterPro" id="IPR004554">
    <property type="entry name" value="HMG_CoA_Rdtase_eu_arc"/>
</dbReference>
<dbReference type="PROSITE" id="PS00318">
    <property type="entry name" value="HMG_COA_REDUCTASE_2"/>
    <property type="match status" value="1"/>
</dbReference>
<reference evidence="7 8" key="1">
    <citation type="journal article" date="2019" name="Int. J. Syst. Evol. Microbiol.">
        <title>Methanofervidicoccus abyssi gen. nov., sp. nov., a hydrogenotrophic methanogen, isolated from a hydrothermal vent chimney in the Mid-Cayman Spreading Center, the Caribbean Sea.</title>
        <authorList>
            <person name="Sakai S."/>
            <person name="Takaki Y."/>
            <person name="Miyazaki M."/>
            <person name="Ogawara M."/>
            <person name="Yanagawa K."/>
            <person name="Miyazaki J."/>
            <person name="Takai K."/>
        </authorList>
    </citation>
    <scope>NUCLEOTIDE SEQUENCE [LARGE SCALE GENOMIC DNA]</scope>
    <source>
        <strain evidence="7 8">HHB</strain>
    </source>
</reference>
<sequence>MDDKNMVEIIEKLKKGEIKPYQLEEMMDPRDAVEVRRKYIEEVTGVKLKHVGRYSIDEKEAIKKNIENMIGAIQIPLGFAGPLKINGKYAKGEFYIPLSTTEGALVASVNRGCSVINRCGGCTVRVIDNKMTRAPVFKTSSVVEAIKLKNWILENFHRIKEVAESTTKHGKLISIHPIMIVGRYVYPRFTYTTGDAMGMNMVTIATEKACEFIEEEVTKEENCGINVHTVALSGNFCTDKKPSGVNMVEGRGKTIVAEVFLKEDVVRRYLKTTSKAIEQVNLYKNLIGSAASNSMGFNAHYANIIGAIFLATGQDEAHIVEGSIGITVAEAEENGLYFSVTLPDVPLGTVGGGTRVETQKECLEMLGCSGSGKALKFAEIVGGAVLAGELSLLGALASGHLARAHMQLGR</sequence>
<comment type="function">
    <text evidence="5">Converts HMG-CoA to mevalonate.</text>
</comment>
<dbReference type="AlphaFoldDB" id="A0A401HPQ7"/>
<protein>
    <recommendedName>
        <fullName evidence="6">3-hydroxy-3-methylglutaryl coenzyme A reductase</fullName>
        <shortName evidence="6">HMG-CoA reductase</shortName>
        <ecNumber evidence="6">1.1.1.34</ecNumber>
    </recommendedName>
</protein>
<name>A0A401HPQ7_9EURY</name>
<gene>
    <name evidence="7" type="ORF">MHHB_P0468</name>
</gene>
<dbReference type="InterPro" id="IPR023074">
    <property type="entry name" value="HMG_CoA_Rdtase_cat_sf"/>
</dbReference>
<evidence type="ECO:0000256" key="5">
    <source>
        <dbReference type="ARBA" id="ARBA00058982"/>
    </source>
</evidence>
<dbReference type="PRINTS" id="PR00071">
    <property type="entry name" value="HMGCOARDTASE"/>
</dbReference>
<proteinExistence type="inferred from homology"/>
<accession>A0A401HPQ7</accession>
<dbReference type="EC" id="1.1.1.34" evidence="6"/>
<dbReference type="InterPro" id="IPR009029">
    <property type="entry name" value="HMG_CoA_Rdtase_sub-bd_dom_sf"/>
</dbReference>
<dbReference type="GO" id="GO:0004420">
    <property type="term" value="F:hydroxymethylglutaryl-CoA reductase (NADPH) activity"/>
    <property type="evidence" value="ECO:0007669"/>
    <property type="project" value="UniProtKB-EC"/>
</dbReference>
<comment type="similarity">
    <text evidence="1 6">Belongs to the HMG-CoA reductase family.</text>
</comment>
<dbReference type="Proteomes" id="UP000290527">
    <property type="component" value="Unassembled WGS sequence"/>
</dbReference>
<dbReference type="UniPathway" id="UPA00058">
    <property type="reaction ID" value="UER00103"/>
</dbReference>
<dbReference type="NCBIfam" id="TIGR00533">
    <property type="entry name" value="HMG_CoA_R_NADP"/>
    <property type="match status" value="1"/>
</dbReference>
<dbReference type="GO" id="GO:0016126">
    <property type="term" value="P:sterol biosynthetic process"/>
    <property type="evidence" value="ECO:0007669"/>
    <property type="project" value="TreeGrafter"/>
</dbReference>
<evidence type="ECO:0000256" key="2">
    <source>
        <dbReference type="ARBA" id="ARBA00022857"/>
    </source>
</evidence>
<dbReference type="Gene3D" id="3.90.770.10">
    <property type="entry name" value="3-hydroxy-3-methylglutaryl-coenzyme A Reductase, Chain A, domain 2"/>
    <property type="match status" value="1"/>
</dbReference>
<dbReference type="OrthoDB" id="10981at2157"/>
<dbReference type="Gene3D" id="1.10.3270.10">
    <property type="entry name" value="HMGR, N-terminal domain"/>
    <property type="match status" value="1"/>
</dbReference>
<dbReference type="PROSITE" id="PS00066">
    <property type="entry name" value="HMG_COA_REDUCTASE_1"/>
    <property type="match status" value="1"/>
</dbReference>
<dbReference type="SUPFAM" id="SSF55035">
    <property type="entry name" value="NAD-binding domain of HMG-CoA reductase"/>
    <property type="match status" value="1"/>
</dbReference>
<dbReference type="InterPro" id="IPR023282">
    <property type="entry name" value="HMG_CoA_Rdtase_N"/>
</dbReference>
<organism evidence="7 8">
    <name type="scientific">Methanofervidicoccus abyssi</name>
    <dbReference type="NCBI Taxonomy" id="2082189"/>
    <lineage>
        <taxon>Archaea</taxon>
        <taxon>Methanobacteriati</taxon>
        <taxon>Methanobacteriota</taxon>
        <taxon>Methanomada group</taxon>
        <taxon>Methanococci</taxon>
        <taxon>Methanococcales</taxon>
        <taxon>Methanofervidicoccus</taxon>
    </lineage>
</organism>
<dbReference type="CDD" id="cd00643">
    <property type="entry name" value="HMG-CoA_reductase_classI"/>
    <property type="match status" value="1"/>
</dbReference>
<dbReference type="RefSeq" id="WP_131007021.1">
    <property type="nucleotide sequence ID" value="NZ_BFAX01000002.1"/>
</dbReference>
<keyword evidence="8" id="KW-1185">Reference proteome</keyword>
<evidence type="ECO:0000256" key="4">
    <source>
        <dbReference type="ARBA" id="ARBA00049903"/>
    </source>
</evidence>
<comment type="caution">
    <text evidence="7">The sequence shown here is derived from an EMBL/GenBank/DDBJ whole genome shotgun (WGS) entry which is preliminary data.</text>
</comment>
<evidence type="ECO:0000256" key="3">
    <source>
        <dbReference type="ARBA" id="ARBA00023002"/>
    </source>
</evidence>
<evidence type="ECO:0000256" key="1">
    <source>
        <dbReference type="ARBA" id="ARBA00007661"/>
    </source>
</evidence>
<evidence type="ECO:0000313" key="7">
    <source>
        <dbReference type="EMBL" id="GBF36238.1"/>
    </source>
</evidence>
<dbReference type="GO" id="GO:0015936">
    <property type="term" value="P:coenzyme A metabolic process"/>
    <property type="evidence" value="ECO:0007669"/>
    <property type="project" value="InterPro"/>
</dbReference>
<dbReference type="FunFam" id="3.30.70.420:FF:000001">
    <property type="entry name" value="3-hydroxy-3-methylglutaryl coenzyme A reductase"/>
    <property type="match status" value="1"/>
</dbReference>